<evidence type="ECO:0000313" key="2">
    <source>
        <dbReference type="Proteomes" id="UP000249542"/>
    </source>
</evidence>
<gene>
    <name evidence="1" type="ORF">LX95_01027</name>
</gene>
<protein>
    <recommendedName>
        <fullName evidence="3">Peptidase S24/S26A/S26B/S26C domain-containing protein</fullName>
    </recommendedName>
</protein>
<dbReference type="AlphaFoldDB" id="A0A2W7I706"/>
<dbReference type="Gene3D" id="2.10.109.10">
    <property type="entry name" value="Umud Fragment, subunit A"/>
    <property type="match status" value="1"/>
</dbReference>
<accession>A0A2W7I706</accession>
<dbReference type="Proteomes" id="UP000249542">
    <property type="component" value="Unassembled WGS sequence"/>
</dbReference>
<dbReference type="InterPro" id="IPR036286">
    <property type="entry name" value="LexA/Signal_pep-like_sf"/>
</dbReference>
<comment type="caution">
    <text evidence="1">The sequence shown here is derived from an EMBL/GenBank/DDBJ whole genome shotgun (WGS) entry which is preliminary data.</text>
</comment>
<dbReference type="RefSeq" id="WP_146240741.1">
    <property type="nucleotide sequence ID" value="NZ_QKYV01000002.1"/>
</dbReference>
<sequence length="170" mass="20280">MKIYFLICKIPCITEENLDDYLVNYKNPHFVEELPLLQLPINSDKIFRAYTVNNLEMTDHDRGLYPKDVVVGEFIPQEVYSKLNNGNIVLAYVGNQLVLRRLYVTKNKITLRADHKGIDDLFFKLNEIKEIWKIRYVFFRRVPELNVSHNLEDKLSFLEQEFLKLKERNL</sequence>
<reference evidence="1 2" key="1">
    <citation type="submission" date="2018-06" db="EMBL/GenBank/DDBJ databases">
        <title>Genomic Encyclopedia of Archaeal and Bacterial Type Strains, Phase II (KMG-II): from individual species to whole genera.</title>
        <authorList>
            <person name="Goeker M."/>
        </authorList>
    </citation>
    <scope>NUCLEOTIDE SEQUENCE [LARGE SCALE GENOMIC DNA]</scope>
    <source>
        <strain evidence="1 2">DSM 15361</strain>
    </source>
</reference>
<evidence type="ECO:0000313" key="1">
    <source>
        <dbReference type="EMBL" id="PZW42711.1"/>
    </source>
</evidence>
<organism evidence="1 2">
    <name type="scientific">Mesonia algae</name>
    <dbReference type="NCBI Taxonomy" id="213248"/>
    <lineage>
        <taxon>Bacteria</taxon>
        <taxon>Pseudomonadati</taxon>
        <taxon>Bacteroidota</taxon>
        <taxon>Flavobacteriia</taxon>
        <taxon>Flavobacteriales</taxon>
        <taxon>Flavobacteriaceae</taxon>
        <taxon>Mesonia</taxon>
    </lineage>
</organism>
<evidence type="ECO:0008006" key="3">
    <source>
        <dbReference type="Google" id="ProtNLM"/>
    </source>
</evidence>
<proteinExistence type="predicted"/>
<dbReference type="SUPFAM" id="SSF51306">
    <property type="entry name" value="LexA/Signal peptidase"/>
    <property type="match status" value="1"/>
</dbReference>
<keyword evidence="2" id="KW-1185">Reference proteome</keyword>
<name>A0A2W7I706_9FLAO</name>
<dbReference type="EMBL" id="QKYV01000002">
    <property type="protein sequence ID" value="PZW42711.1"/>
    <property type="molecule type" value="Genomic_DNA"/>
</dbReference>